<reference evidence="4" key="1">
    <citation type="journal article" date="2019" name="Int. J. Syst. Evol. Microbiol.">
        <title>The Global Catalogue of Microorganisms (GCM) 10K type strain sequencing project: providing services to taxonomists for standard genome sequencing and annotation.</title>
        <authorList>
            <consortium name="The Broad Institute Genomics Platform"/>
            <consortium name="The Broad Institute Genome Sequencing Center for Infectious Disease"/>
            <person name="Wu L."/>
            <person name="Ma J."/>
        </authorList>
    </citation>
    <scope>NUCLEOTIDE SEQUENCE [LARGE SCALE GENOMIC DNA]</scope>
    <source>
        <strain evidence="4">CCUG 54939</strain>
    </source>
</reference>
<dbReference type="Pfam" id="PF04102">
    <property type="entry name" value="SlyX"/>
    <property type="match status" value="1"/>
</dbReference>
<dbReference type="Gene3D" id="1.20.5.300">
    <property type="match status" value="1"/>
</dbReference>
<evidence type="ECO:0000313" key="4">
    <source>
        <dbReference type="Proteomes" id="UP001595692"/>
    </source>
</evidence>
<accession>A0ABV8CIL3</accession>
<name>A0ABV8CIL3_9GAMM</name>
<dbReference type="InterPro" id="IPR007236">
    <property type="entry name" value="SlyX"/>
</dbReference>
<dbReference type="HAMAP" id="MF_00715">
    <property type="entry name" value="SlyX"/>
    <property type="match status" value="1"/>
</dbReference>
<dbReference type="PANTHER" id="PTHR36508">
    <property type="entry name" value="PROTEIN SLYX"/>
    <property type="match status" value="1"/>
</dbReference>
<evidence type="ECO:0000313" key="3">
    <source>
        <dbReference type="EMBL" id="MFC3911873.1"/>
    </source>
</evidence>
<keyword evidence="2" id="KW-0175">Coiled coil</keyword>
<dbReference type="Proteomes" id="UP001595692">
    <property type="component" value="Unassembled WGS sequence"/>
</dbReference>
<evidence type="ECO:0000256" key="2">
    <source>
        <dbReference type="SAM" id="Coils"/>
    </source>
</evidence>
<dbReference type="RefSeq" id="WP_377149649.1">
    <property type="nucleotide sequence ID" value="NZ_JBHSAF010000001.1"/>
</dbReference>
<dbReference type="EMBL" id="JBHSAF010000001">
    <property type="protein sequence ID" value="MFC3911873.1"/>
    <property type="molecule type" value="Genomic_DNA"/>
</dbReference>
<comment type="caution">
    <text evidence="3">The sequence shown here is derived from an EMBL/GenBank/DDBJ whole genome shotgun (WGS) entry which is preliminary data.</text>
</comment>
<dbReference type="PANTHER" id="PTHR36508:SF1">
    <property type="entry name" value="PROTEIN SLYX"/>
    <property type="match status" value="1"/>
</dbReference>
<evidence type="ECO:0000256" key="1">
    <source>
        <dbReference type="HAMAP-Rule" id="MF_00715"/>
    </source>
</evidence>
<proteinExistence type="inferred from homology"/>
<comment type="similarity">
    <text evidence="1">Belongs to the SlyX family.</text>
</comment>
<organism evidence="3 4">
    <name type="scientific">Pseudaeromonas sharmana</name>
    <dbReference type="NCBI Taxonomy" id="328412"/>
    <lineage>
        <taxon>Bacteria</taxon>
        <taxon>Pseudomonadati</taxon>
        <taxon>Pseudomonadota</taxon>
        <taxon>Gammaproteobacteria</taxon>
        <taxon>Aeromonadales</taxon>
        <taxon>Aeromonadaceae</taxon>
        <taxon>Pseudaeromonas</taxon>
    </lineage>
</organism>
<sequence length="71" mass="8369">MSDILLQRLDYLETRVAFQEHALEQLSEELAQQQKVMERMRQQMDILIQKMREQVGSPVASQAEETPPPHY</sequence>
<keyword evidence="4" id="KW-1185">Reference proteome</keyword>
<feature type="coiled-coil region" evidence="2">
    <location>
        <begin position="9"/>
        <end position="50"/>
    </location>
</feature>
<gene>
    <name evidence="1" type="primary">slyX</name>
    <name evidence="3" type="ORF">ACFOSS_00130</name>
</gene>
<protein>
    <recommendedName>
        <fullName evidence="1">Protein SlyX homolog</fullName>
    </recommendedName>
</protein>